<sequence length="459" mass="49163">MDDTATPQPPDCIVVGGGPAGLIAALLLARSGVRVTVLEKHADFLRDFRGDTVHPTTLTLLDELGLFPEFAELPQSRIEEARLPVSDGSTVRLADLRRLPLRHPYIAITPQWDLLNLLAAAGEREPNFELRMRAEVTELIWEGGQVVGVSYRDGATGQQQRLRALLTVAADGRTSLARGAAQLPVREFPVGIDAWWFKVPTDETATERLGSRLMPRNANGDFFVVIPRRGYAQVARLIPKGADARLRAEGIDRVRAALAAAVPELAGCVDQLELDDVKVLDVRLNRLERWHRPGLLCIGDAAHAMSPIGGVGVNLAIQDGVAAARLLARPLLQGRLGNTHVAAVQRRRTPPTVFTQGLQRVMHRGFDAALARGRDFALPTAAARVLRAFPALSLVPAWAIAVGLRPEHAPAVTRRRPQQRRGRRARHATGPSEPSAPSGATGPSGAAGPSGATGASGGS</sequence>
<dbReference type="Pfam" id="PF01494">
    <property type="entry name" value="FAD_binding_3"/>
    <property type="match status" value="1"/>
</dbReference>
<evidence type="ECO:0000256" key="2">
    <source>
        <dbReference type="SAM" id="MobiDB-lite"/>
    </source>
</evidence>
<keyword evidence="5" id="KW-1185">Reference proteome</keyword>
<feature type="compositionally biased region" description="Low complexity" evidence="2">
    <location>
        <begin position="428"/>
        <end position="453"/>
    </location>
</feature>
<dbReference type="RefSeq" id="WP_344884152.1">
    <property type="nucleotide sequence ID" value="NZ_BAABCJ010000005.1"/>
</dbReference>
<dbReference type="Proteomes" id="UP001501536">
    <property type="component" value="Unassembled WGS sequence"/>
</dbReference>
<dbReference type="InterPro" id="IPR002938">
    <property type="entry name" value="FAD-bd"/>
</dbReference>
<organism evidence="4 5">
    <name type="scientific">Zhihengliuella alba</name>
    <dbReference type="NCBI Taxonomy" id="547018"/>
    <lineage>
        <taxon>Bacteria</taxon>
        <taxon>Bacillati</taxon>
        <taxon>Actinomycetota</taxon>
        <taxon>Actinomycetes</taxon>
        <taxon>Micrococcales</taxon>
        <taxon>Micrococcaceae</taxon>
        <taxon>Zhihengliuella</taxon>
    </lineage>
</organism>
<protein>
    <submittedName>
        <fullName evidence="4">FAD-dependent oxidoreductase</fullName>
    </submittedName>
</protein>
<dbReference type="InterPro" id="IPR036188">
    <property type="entry name" value="FAD/NAD-bd_sf"/>
</dbReference>
<accession>A0ABP7DLG5</accession>
<dbReference type="InterPro" id="IPR050631">
    <property type="entry name" value="PheA/TfdB_FAD_monoxygenase"/>
</dbReference>
<dbReference type="EMBL" id="BAABCJ010000005">
    <property type="protein sequence ID" value="GAA3707327.1"/>
    <property type="molecule type" value="Genomic_DNA"/>
</dbReference>
<feature type="compositionally biased region" description="Basic residues" evidence="2">
    <location>
        <begin position="413"/>
        <end position="427"/>
    </location>
</feature>
<dbReference type="PRINTS" id="PR00420">
    <property type="entry name" value="RNGMNOXGNASE"/>
</dbReference>
<proteinExistence type="predicted"/>
<dbReference type="SUPFAM" id="SSF51905">
    <property type="entry name" value="FAD/NAD(P)-binding domain"/>
    <property type="match status" value="1"/>
</dbReference>
<keyword evidence="1" id="KW-0560">Oxidoreductase</keyword>
<name>A0ABP7DLG5_9MICC</name>
<reference evidence="5" key="1">
    <citation type="journal article" date="2019" name="Int. J. Syst. Evol. Microbiol.">
        <title>The Global Catalogue of Microorganisms (GCM) 10K type strain sequencing project: providing services to taxonomists for standard genome sequencing and annotation.</title>
        <authorList>
            <consortium name="The Broad Institute Genomics Platform"/>
            <consortium name="The Broad Institute Genome Sequencing Center for Infectious Disease"/>
            <person name="Wu L."/>
            <person name="Ma J."/>
        </authorList>
    </citation>
    <scope>NUCLEOTIDE SEQUENCE [LARGE SCALE GENOMIC DNA]</scope>
    <source>
        <strain evidence="5">JCM 16961</strain>
    </source>
</reference>
<feature type="domain" description="FAD-binding" evidence="3">
    <location>
        <begin position="12"/>
        <end position="335"/>
    </location>
</feature>
<feature type="region of interest" description="Disordered" evidence="2">
    <location>
        <begin position="409"/>
        <end position="459"/>
    </location>
</feature>
<gene>
    <name evidence="4" type="ORF">GCM10022377_21330</name>
</gene>
<evidence type="ECO:0000313" key="4">
    <source>
        <dbReference type="EMBL" id="GAA3707327.1"/>
    </source>
</evidence>
<dbReference type="Gene3D" id="3.50.50.60">
    <property type="entry name" value="FAD/NAD(P)-binding domain"/>
    <property type="match status" value="2"/>
</dbReference>
<evidence type="ECO:0000313" key="5">
    <source>
        <dbReference type="Proteomes" id="UP001501536"/>
    </source>
</evidence>
<dbReference type="NCBIfam" id="NF004833">
    <property type="entry name" value="PRK06185.1-1"/>
    <property type="match status" value="1"/>
</dbReference>
<dbReference type="PANTHER" id="PTHR43476">
    <property type="entry name" value="3-(3-HYDROXY-PHENYL)PROPIONATE/3-HYDROXYCINNAMIC ACID HYDROXYLASE"/>
    <property type="match status" value="1"/>
</dbReference>
<comment type="caution">
    <text evidence="4">The sequence shown here is derived from an EMBL/GenBank/DDBJ whole genome shotgun (WGS) entry which is preliminary data.</text>
</comment>
<evidence type="ECO:0000259" key="3">
    <source>
        <dbReference type="Pfam" id="PF01494"/>
    </source>
</evidence>
<evidence type="ECO:0000256" key="1">
    <source>
        <dbReference type="ARBA" id="ARBA00023002"/>
    </source>
</evidence>
<dbReference type="PANTHER" id="PTHR43476:SF5">
    <property type="entry name" value="FAD-DEPENDENT MONOOXYGENASE"/>
    <property type="match status" value="1"/>
</dbReference>